<accession>A0A9Q9IBE5</accession>
<evidence type="ECO:0000259" key="1">
    <source>
        <dbReference type="Pfam" id="PF07883"/>
    </source>
</evidence>
<dbReference type="RefSeq" id="WP_033364713.1">
    <property type="nucleotide sequence ID" value="NZ_CP073767.1"/>
</dbReference>
<dbReference type="PANTHER" id="PTHR43698:SF1">
    <property type="entry name" value="BLL4564 PROTEIN"/>
    <property type="match status" value="1"/>
</dbReference>
<dbReference type="Gene3D" id="2.60.120.10">
    <property type="entry name" value="Jelly Rolls"/>
    <property type="match status" value="1"/>
</dbReference>
<organism evidence="2 3">
    <name type="scientific">Dactylosporangium aurantiacum</name>
    <dbReference type="NCBI Taxonomy" id="35754"/>
    <lineage>
        <taxon>Bacteria</taxon>
        <taxon>Bacillati</taxon>
        <taxon>Actinomycetota</taxon>
        <taxon>Actinomycetes</taxon>
        <taxon>Micromonosporales</taxon>
        <taxon>Micromonosporaceae</taxon>
        <taxon>Dactylosporangium</taxon>
    </lineage>
</organism>
<dbReference type="PANTHER" id="PTHR43698">
    <property type="entry name" value="RIBD C-TERMINAL DOMAIN CONTAINING PROTEIN"/>
    <property type="match status" value="1"/>
</dbReference>
<dbReference type="InterPro" id="IPR011051">
    <property type="entry name" value="RmlC_Cupin_sf"/>
</dbReference>
<evidence type="ECO:0000313" key="3">
    <source>
        <dbReference type="Proteomes" id="UP001058003"/>
    </source>
</evidence>
<name>A0A9Q9IBE5_9ACTN</name>
<keyword evidence="3" id="KW-1185">Reference proteome</keyword>
<evidence type="ECO:0000313" key="2">
    <source>
        <dbReference type="EMBL" id="UWZ51305.1"/>
    </source>
</evidence>
<dbReference type="CDD" id="cd02233">
    <property type="entry name" value="cupin_HNL-like"/>
    <property type="match status" value="1"/>
</dbReference>
<dbReference type="InterPro" id="IPR013096">
    <property type="entry name" value="Cupin_2"/>
</dbReference>
<sequence length="131" mass="13929">MITRSGTLPSSRGPAESFTGEVHIQPLFDAEDAAPYTGAAVTFTAGARTAWHTHPGGQRLVVTEGVGRTQQAGGPVEEFGPGDVIWCPPGVKHWHGAGPDGPMTHLALTNVRDGQVVQWLEHVTDAEYHAR</sequence>
<proteinExistence type="predicted"/>
<dbReference type="OrthoDB" id="9802489at2"/>
<reference evidence="2" key="1">
    <citation type="submission" date="2021-04" db="EMBL/GenBank/DDBJ databases">
        <title>Dactylosporangium aurantiacum NRRL B-8018 full assembly.</title>
        <authorList>
            <person name="Hartkoorn R.C."/>
            <person name="Beaudoing E."/>
            <person name="Hot D."/>
        </authorList>
    </citation>
    <scope>NUCLEOTIDE SEQUENCE</scope>
    <source>
        <strain evidence="2">NRRL B-8018</strain>
    </source>
</reference>
<dbReference type="Proteomes" id="UP001058003">
    <property type="component" value="Chromosome"/>
</dbReference>
<dbReference type="AlphaFoldDB" id="A0A9Q9IBE5"/>
<feature type="domain" description="Cupin type-2" evidence="1">
    <location>
        <begin position="41"/>
        <end position="104"/>
    </location>
</feature>
<dbReference type="SUPFAM" id="SSF51182">
    <property type="entry name" value="RmlC-like cupins"/>
    <property type="match status" value="1"/>
</dbReference>
<dbReference type="Pfam" id="PF07883">
    <property type="entry name" value="Cupin_2"/>
    <property type="match status" value="1"/>
</dbReference>
<dbReference type="EMBL" id="CP073767">
    <property type="protein sequence ID" value="UWZ51305.1"/>
    <property type="molecule type" value="Genomic_DNA"/>
</dbReference>
<dbReference type="InterPro" id="IPR014710">
    <property type="entry name" value="RmlC-like_jellyroll"/>
</dbReference>
<dbReference type="KEGG" id="daur:Daura_31685"/>
<dbReference type="InterPro" id="IPR047263">
    <property type="entry name" value="HNL-like_cupin"/>
</dbReference>
<gene>
    <name evidence="2" type="ORF">Daura_31685</name>
</gene>
<protein>
    <submittedName>
        <fullName evidence="2">Cupin domain-containing protein</fullName>
    </submittedName>
</protein>